<proteinExistence type="predicted"/>
<organism evidence="2 3">
    <name type="scientific">Portunus trituberculatus</name>
    <name type="common">Swimming crab</name>
    <name type="synonym">Neptunus trituberculatus</name>
    <dbReference type="NCBI Taxonomy" id="210409"/>
    <lineage>
        <taxon>Eukaryota</taxon>
        <taxon>Metazoa</taxon>
        <taxon>Ecdysozoa</taxon>
        <taxon>Arthropoda</taxon>
        <taxon>Crustacea</taxon>
        <taxon>Multicrustacea</taxon>
        <taxon>Malacostraca</taxon>
        <taxon>Eumalacostraca</taxon>
        <taxon>Eucarida</taxon>
        <taxon>Decapoda</taxon>
        <taxon>Pleocyemata</taxon>
        <taxon>Brachyura</taxon>
        <taxon>Eubrachyura</taxon>
        <taxon>Portunoidea</taxon>
        <taxon>Portunidae</taxon>
        <taxon>Portuninae</taxon>
        <taxon>Portunus</taxon>
    </lineage>
</organism>
<dbReference type="AlphaFoldDB" id="A0A5B7D5K0"/>
<evidence type="ECO:0000313" key="2">
    <source>
        <dbReference type="EMBL" id="MPC15833.1"/>
    </source>
</evidence>
<evidence type="ECO:0000313" key="3">
    <source>
        <dbReference type="Proteomes" id="UP000324222"/>
    </source>
</evidence>
<comment type="caution">
    <text evidence="2">The sequence shown here is derived from an EMBL/GenBank/DDBJ whole genome shotgun (WGS) entry which is preliminary data.</text>
</comment>
<keyword evidence="3" id="KW-1185">Reference proteome</keyword>
<name>A0A5B7D5K0_PORTR</name>
<sequence length="63" mass="6943">MEGEERNSSDGGGGGGGGEWVGRGEEHSGRSWWGMMWSYLMREGWRSMAARDEDGNEDEDGLC</sequence>
<feature type="region of interest" description="Disordered" evidence="1">
    <location>
        <begin position="1"/>
        <end position="26"/>
    </location>
</feature>
<dbReference type="EMBL" id="VSRR010000457">
    <property type="protein sequence ID" value="MPC15833.1"/>
    <property type="molecule type" value="Genomic_DNA"/>
</dbReference>
<dbReference type="Proteomes" id="UP000324222">
    <property type="component" value="Unassembled WGS sequence"/>
</dbReference>
<feature type="compositionally biased region" description="Gly residues" evidence="1">
    <location>
        <begin position="10"/>
        <end position="21"/>
    </location>
</feature>
<accession>A0A5B7D5K0</accession>
<reference evidence="2 3" key="1">
    <citation type="submission" date="2019-05" db="EMBL/GenBank/DDBJ databases">
        <title>Another draft genome of Portunus trituberculatus and its Hox gene families provides insights of decapod evolution.</title>
        <authorList>
            <person name="Jeong J.-H."/>
            <person name="Song I."/>
            <person name="Kim S."/>
            <person name="Choi T."/>
            <person name="Kim D."/>
            <person name="Ryu S."/>
            <person name="Kim W."/>
        </authorList>
    </citation>
    <scope>NUCLEOTIDE SEQUENCE [LARGE SCALE GENOMIC DNA]</scope>
    <source>
        <tissue evidence="2">Muscle</tissue>
    </source>
</reference>
<evidence type="ECO:0000256" key="1">
    <source>
        <dbReference type="SAM" id="MobiDB-lite"/>
    </source>
</evidence>
<protein>
    <submittedName>
        <fullName evidence="2">Uncharacterized protein</fullName>
    </submittedName>
</protein>
<gene>
    <name evidence="2" type="ORF">E2C01_008635</name>
</gene>